<evidence type="ECO:0000313" key="7">
    <source>
        <dbReference type="EMBL" id="PSR74404.1"/>
    </source>
</evidence>
<dbReference type="InterPro" id="IPR027417">
    <property type="entry name" value="P-loop_NTPase"/>
</dbReference>
<evidence type="ECO:0000256" key="1">
    <source>
        <dbReference type="ARBA" id="ARBA00022741"/>
    </source>
</evidence>
<feature type="region of interest" description="Disordered" evidence="6">
    <location>
        <begin position="1"/>
        <end position="30"/>
    </location>
</feature>
<evidence type="ECO:0000256" key="5">
    <source>
        <dbReference type="PIRSR" id="PIRSR601019-2"/>
    </source>
</evidence>
<keyword evidence="5" id="KW-0460">Magnesium</keyword>
<keyword evidence="3" id="KW-0807">Transducer</keyword>
<keyword evidence="8" id="KW-1185">Reference proteome</keyword>
<dbReference type="GO" id="GO:0001664">
    <property type="term" value="F:G protein-coupled receptor binding"/>
    <property type="evidence" value="ECO:0007669"/>
    <property type="project" value="TreeGrafter"/>
</dbReference>
<dbReference type="OrthoDB" id="5817230at2759"/>
<evidence type="ECO:0000256" key="2">
    <source>
        <dbReference type="ARBA" id="ARBA00023134"/>
    </source>
</evidence>
<dbReference type="SUPFAM" id="SSF52540">
    <property type="entry name" value="P-loop containing nucleoside triphosphate hydrolases"/>
    <property type="match status" value="1"/>
</dbReference>
<dbReference type="PRINTS" id="PR00318">
    <property type="entry name" value="GPROTEINA"/>
</dbReference>
<evidence type="ECO:0000256" key="3">
    <source>
        <dbReference type="ARBA" id="ARBA00023224"/>
    </source>
</evidence>
<feature type="binding site" evidence="5">
    <location>
        <position position="72"/>
    </location>
    <ligand>
        <name>Mg(2+)</name>
        <dbReference type="ChEBI" id="CHEBI:18420"/>
    </ligand>
</feature>
<organism evidence="7 8">
    <name type="scientific">Hermanssonia centrifuga</name>
    <dbReference type="NCBI Taxonomy" id="98765"/>
    <lineage>
        <taxon>Eukaryota</taxon>
        <taxon>Fungi</taxon>
        <taxon>Dikarya</taxon>
        <taxon>Basidiomycota</taxon>
        <taxon>Agaricomycotina</taxon>
        <taxon>Agaricomycetes</taxon>
        <taxon>Polyporales</taxon>
        <taxon>Meruliaceae</taxon>
        <taxon>Hermanssonia</taxon>
    </lineage>
</organism>
<dbReference type="SMART" id="SM00275">
    <property type="entry name" value="G_alpha"/>
    <property type="match status" value="1"/>
</dbReference>
<accession>A0A2R6NQC4</accession>
<dbReference type="GO" id="GO:0005737">
    <property type="term" value="C:cytoplasm"/>
    <property type="evidence" value="ECO:0007669"/>
    <property type="project" value="TreeGrafter"/>
</dbReference>
<feature type="compositionally biased region" description="Basic and acidic residues" evidence="6">
    <location>
        <begin position="1"/>
        <end position="10"/>
    </location>
</feature>
<sequence>MPAREPRDPLDAALRPPFDESPEEKQERLAKEAEALRISHEIDEEIKKEKSQRKKRQIVRLLLLGQSESGKSTTLRQFQRLYTPTAFREERVLWRSVIQLNVVRSIRTILDAVQDVRRRELPVSSASEETEDEGSDDRVRLPLHLETLAMRLLPLRHIEALLVAKLVPPNEDEATHLGHSNPDSDGFHYNHEIFVRPGGTWKGGMLAKARLFGRPQSAGTTGQETQDESQVVLDQCRDDIVTLWKDKTVKDILRKRKIRLEESPGLARLKTVGVSEYKFEMEAGFESGTEWRIVDVGGSRSQVRHNPSFFLESVPF</sequence>
<dbReference type="GO" id="GO:0003924">
    <property type="term" value="F:GTPase activity"/>
    <property type="evidence" value="ECO:0007669"/>
    <property type="project" value="InterPro"/>
</dbReference>
<dbReference type="GO" id="GO:0007188">
    <property type="term" value="P:adenylate cyclase-modulating G protein-coupled receptor signaling pathway"/>
    <property type="evidence" value="ECO:0007669"/>
    <property type="project" value="TreeGrafter"/>
</dbReference>
<dbReference type="PANTHER" id="PTHR10218">
    <property type="entry name" value="GTP-BINDING PROTEIN ALPHA SUBUNIT"/>
    <property type="match status" value="1"/>
</dbReference>
<evidence type="ECO:0000313" key="8">
    <source>
        <dbReference type="Proteomes" id="UP000186601"/>
    </source>
</evidence>
<dbReference type="GO" id="GO:0031683">
    <property type="term" value="F:G-protein beta/gamma-subunit complex binding"/>
    <property type="evidence" value="ECO:0007669"/>
    <property type="project" value="InterPro"/>
</dbReference>
<dbReference type="GO" id="GO:0046872">
    <property type="term" value="F:metal ion binding"/>
    <property type="evidence" value="ECO:0007669"/>
    <property type="project" value="UniProtKB-KW"/>
</dbReference>
<dbReference type="EMBL" id="MLYV02000990">
    <property type="protein sequence ID" value="PSR74404.1"/>
    <property type="molecule type" value="Genomic_DNA"/>
</dbReference>
<dbReference type="Proteomes" id="UP000186601">
    <property type="component" value="Unassembled WGS sequence"/>
</dbReference>
<comment type="caution">
    <text evidence="7">The sequence shown here is derived from an EMBL/GenBank/DDBJ whole genome shotgun (WGS) entry which is preliminary data.</text>
</comment>
<name>A0A2R6NQC4_9APHY</name>
<evidence type="ECO:0000256" key="6">
    <source>
        <dbReference type="SAM" id="MobiDB-lite"/>
    </source>
</evidence>
<protein>
    <submittedName>
        <fullName evidence="7">Uncharacterized protein</fullName>
    </submittedName>
</protein>
<dbReference type="STRING" id="98765.A0A2R6NQC4"/>
<reference evidence="7 8" key="1">
    <citation type="submission" date="2018-02" db="EMBL/GenBank/DDBJ databases">
        <title>Genome sequence of the basidiomycete white-rot fungus Phlebia centrifuga.</title>
        <authorList>
            <person name="Granchi Z."/>
            <person name="Peng M."/>
            <person name="de Vries R.P."/>
            <person name="Hilden K."/>
            <person name="Makela M.R."/>
            <person name="Grigoriev I."/>
            <person name="Riley R."/>
        </authorList>
    </citation>
    <scope>NUCLEOTIDE SEQUENCE [LARGE SCALE GENOMIC DNA]</scope>
    <source>
        <strain evidence="7 8">FBCC195</strain>
    </source>
</reference>
<dbReference type="SUPFAM" id="SSF47895">
    <property type="entry name" value="Transducin (alpha subunit), insertion domain"/>
    <property type="match status" value="1"/>
</dbReference>
<proteinExistence type="predicted"/>
<keyword evidence="5" id="KW-0479">Metal-binding</keyword>
<dbReference type="Gene3D" id="3.40.50.300">
    <property type="entry name" value="P-loop containing nucleotide triphosphate hydrolases"/>
    <property type="match status" value="2"/>
</dbReference>
<keyword evidence="2 4" id="KW-0342">GTP-binding</keyword>
<dbReference type="InterPro" id="IPR001019">
    <property type="entry name" value="Gprotein_alpha_su"/>
</dbReference>
<keyword evidence="1 4" id="KW-0547">Nucleotide-binding</keyword>
<dbReference type="AlphaFoldDB" id="A0A2R6NQC4"/>
<dbReference type="GO" id="GO:0005834">
    <property type="term" value="C:heterotrimeric G-protein complex"/>
    <property type="evidence" value="ECO:0007669"/>
    <property type="project" value="TreeGrafter"/>
</dbReference>
<dbReference type="PANTHER" id="PTHR10218:SF360">
    <property type="entry name" value="GUANINE NUCLEOTIDE-BINDING PROTEIN SUBUNIT ALPHA HOMOLOG"/>
    <property type="match status" value="1"/>
</dbReference>
<feature type="binding site" evidence="4">
    <location>
        <begin position="68"/>
        <end position="73"/>
    </location>
    <ligand>
        <name>GTP</name>
        <dbReference type="ChEBI" id="CHEBI:37565"/>
    </ligand>
</feature>
<evidence type="ECO:0000256" key="4">
    <source>
        <dbReference type="PIRSR" id="PIRSR601019-1"/>
    </source>
</evidence>
<gene>
    <name evidence="7" type="ORF">PHLCEN_2v9912</name>
</gene>
<dbReference type="Pfam" id="PF00503">
    <property type="entry name" value="G-alpha"/>
    <property type="match status" value="1"/>
</dbReference>
<dbReference type="InterPro" id="IPR011025">
    <property type="entry name" value="GproteinA_insert"/>
</dbReference>
<dbReference type="GO" id="GO:0005525">
    <property type="term" value="F:GTP binding"/>
    <property type="evidence" value="ECO:0007669"/>
    <property type="project" value="UniProtKB-KW"/>
</dbReference>